<protein>
    <submittedName>
        <fullName evidence="2">Uncharacterized protein</fullName>
    </submittedName>
</protein>
<dbReference type="Proteomes" id="UP000574390">
    <property type="component" value="Unassembled WGS sequence"/>
</dbReference>
<reference evidence="2 3" key="1">
    <citation type="submission" date="2020-04" db="EMBL/GenBank/DDBJ databases">
        <title>Perkinsus olseni comparative genomics.</title>
        <authorList>
            <person name="Bogema D.R."/>
        </authorList>
    </citation>
    <scope>NUCLEOTIDE SEQUENCE [LARGE SCALE GENOMIC DNA]</scope>
    <source>
        <strain evidence="2">ATCC PRA-205</strain>
    </source>
</reference>
<evidence type="ECO:0000313" key="2">
    <source>
        <dbReference type="EMBL" id="KAF4703549.1"/>
    </source>
</evidence>
<sequence>MMLFNSEHHHRASIAAQSRPPESYGSPRSVEGISTLSNGSSMASPTLSLDVPRPSLRVTLPVPELSPRPVPIASPGSLTLPRPPMNGLVGGAPAPLEVLASAPSPPLMPVEEEKYRCTLCQSIVLASELESHEAFCPPKEEDEDQGYFSDEPSAPSAGPQEPNPTLEVQEEAPSTTVQSKPGKGIWTHARPDFGTSTRDFILRVEANRRRLKAEIDSEELRECTFTPRLSNRKTVVSRSHGFSHRAGRQQRLAIVEEEMHKECSHRPKICARSAELARSRNSERRVVYERLYETDRPLSSRHCGSEPNPELVPHPGGSRRGCRRSTTLYSEAAQRQSRRSKASSDLEAIVAEQASQGTKLSRGSQ</sequence>
<comment type="caution">
    <text evidence="2">The sequence shown here is derived from an EMBL/GenBank/DDBJ whole genome shotgun (WGS) entry which is preliminary data.</text>
</comment>
<gene>
    <name evidence="2" type="ORF">FOZ62_032293</name>
</gene>
<dbReference type="EMBL" id="JABANM010032070">
    <property type="protein sequence ID" value="KAF4703549.1"/>
    <property type="molecule type" value="Genomic_DNA"/>
</dbReference>
<proteinExistence type="predicted"/>
<feature type="non-terminal residue" evidence="2">
    <location>
        <position position="1"/>
    </location>
</feature>
<evidence type="ECO:0000313" key="3">
    <source>
        <dbReference type="Proteomes" id="UP000574390"/>
    </source>
</evidence>
<organism evidence="2 3">
    <name type="scientific">Perkinsus olseni</name>
    <name type="common">Perkinsus atlanticus</name>
    <dbReference type="NCBI Taxonomy" id="32597"/>
    <lineage>
        <taxon>Eukaryota</taxon>
        <taxon>Sar</taxon>
        <taxon>Alveolata</taxon>
        <taxon>Perkinsozoa</taxon>
        <taxon>Perkinsea</taxon>
        <taxon>Perkinsida</taxon>
        <taxon>Perkinsidae</taxon>
        <taxon>Perkinsus</taxon>
    </lineage>
</organism>
<name>A0A7J6Q4Y2_PEROL</name>
<feature type="compositionally biased region" description="Polar residues" evidence="1">
    <location>
        <begin position="353"/>
        <end position="365"/>
    </location>
</feature>
<accession>A0A7J6Q4Y2</accession>
<feature type="region of interest" description="Disordered" evidence="1">
    <location>
        <begin position="137"/>
        <end position="190"/>
    </location>
</feature>
<feature type="region of interest" description="Disordered" evidence="1">
    <location>
        <begin position="297"/>
        <end position="365"/>
    </location>
</feature>
<evidence type="ECO:0000256" key="1">
    <source>
        <dbReference type="SAM" id="MobiDB-lite"/>
    </source>
</evidence>
<feature type="compositionally biased region" description="Polar residues" evidence="1">
    <location>
        <begin position="32"/>
        <end position="47"/>
    </location>
</feature>
<feature type="region of interest" description="Disordered" evidence="1">
    <location>
        <begin position="1"/>
        <end position="51"/>
    </location>
</feature>
<dbReference type="AlphaFoldDB" id="A0A7J6Q4Y2"/>